<keyword evidence="7" id="KW-0238">DNA-binding</keyword>
<dbReference type="InterPro" id="IPR043502">
    <property type="entry name" value="DNA/RNA_pol_sf"/>
</dbReference>
<protein>
    <recommendedName>
        <fullName evidence="2">DNA-directed DNA polymerase</fullName>
        <ecNumber evidence="2">2.7.7.7</ecNumber>
    </recommendedName>
</protein>
<evidence type="ECO:0000256" key="5">
    <source>
        <dbReference type="ARBA" id="ARBA00022705"/>
    </source>
</evidence>
<gene>
    <name evidence="10" type="ORF">M9Y10_017136</name>
</gene>
<dbReference type="EC" id="2.7.7.7" evidence="2"/>
<dbReference type="Pfam" id="PF03175">
    <property type="entry name" value="DNA_pol_B_2"/>
    <property type="match status" value="1"/>
</dbReference>
<evidence type="ECO:0000256" key="2">
    <source>
        <dbReference type="ARBA" id="ARBA00012417"/>
    </source>
</evidence>
<accession>A0ABR2HVH5</accession>
<sequence length="1013" mass="120416">MRELKQQLRKRLDDMNINMRGVCVDDYIRAFKRADNELFSKIYHHKINQANHHKQHEQYKDVIRTNALEERQILSLPMDLYHSKTDDRIQYENRIIGVVDKHNFKQYMKEYMIQINNKTSFDVIIGDDEDRRLAFCEALRKCYSLNGDKRPIVKALSLDGTHKYFTLSDRYMIDNTIGHVAGTIDLLEDASDINPQYDGSFIPVQYQLMFIDKQHTSHGTSFTITNKIDPDTKNIYDEEIEIDEAFRNSYDGGFFPYVNLSNIDLTDFHIFSTIDRNNYKDNCFVYACIQSGVFTNDEINHLRNYVRTRRIPSNRVIQVAKEFKCHFIIRRIDETRDVKHQQQIKIDTRRKPWAKDFKRTVNILLYKNHYMIYKNIMTTTYYLEHCDELDKIYAHIPIERRRCIRGLVNKTPKYKNEGTSPMKILRKMFELNMFREIKRCEFNILATTEFNNLNDYTDLNYDEELCCRLVKSDDKKSHYWSRIYYSDYETNSTESPHKPYLNCTVWRNGINLHFMTFTGDNINEQLLDYLKHNSLTYFHNLKYDACFFMNTIGWKPVILERSGTILQIIMNKYADNKVVKTITFRNSYSLINKPLRKFASMFNLDVHKEVIAYKLYTEHNIKRCIVSALEFQIQYYAENKDMKSLHDISQDWKQLIENAKIANAYDYTTNIDIMKYAKFYCKKDCEVLMRGIEKFNEDLQEVFKETFELNMLNVHNYISISAIGYDFAKRYGCFDGCYELSGKPQNFILRCVSGGRTMTAANEKQYVEGYIQDFDAVSLYPSAMKIMNGVPKGKPKVIPLDVTKEELLKYDTFFAEINITNIRCKSDVDYKFGQVFHKDDNGSKIFDNNPVNNFYIDKIILMDLMEFYDFEYELLRGYYYDTGFNKTINRFIDKLFRLRLRYKKAKNPLEQTIKLLLNSIYGKSILKAIPTETKCVPKEELYKYIWRNYNYITEITESDNINNAYIKKMKPICHHFNLSQFGTSVLSWSKHIMNQLLSNMVSIYIIKIQIAYT</sequence>
<name>A0ABR2HVH5_9EUKA</name>
<dbReference type="InterPro" id="IPR012337">
    <property type="entry name" value="RNaseH-like_sf"/>
</dbReference>
<evidence type="ECO:0000256" key="4">
    <source>
        <dbReference type="ARBA" id="ARBA00022695"/>
    </source>
</evidence>
<keyword evidence="4" id="KW-0548">Nucleotidyltransferase</keyword>
<comment type="catalytic activity">
    <reaction evidence="8">
        <text>DNA(n) + a 2'-deoxyribonucleoside 5'-triphosphate = DNA(n+1) + diphosphate</text>
        <dbReference type="Rhea" id="RHEA:22508"/>
        <dbReference type="Rhea" id="RHEA-COMP:17339"/>
        <dbReference type="Rhea" id="RHEA-COMP:17340"/>
        <dbReference type="ChEBI" id="CHEBI:33019"/>
        <dbReference type="ChEBI" id="CHEBI:61560"/>
        <dbReference type="ChEBI" id="CHEBI:173112"/>
        <dbReference type="EC" id="2.7.7.7"/>
    </reaction>
</comment>
<keyword evidence="6" id="KW-0239">DNA-directed DNA polymerase</keyword>
<dbReference type="InterPro" id="IPR004868">
    <property type="entry name" value="DNA-dir_DNA_pol_B_mt/vir"/>
</dbReference>
<evidence type="ECO:0000256" key="7">
    <source>
        <dbReference type="ARBA" id="ARBA00023125"/>
    </source>
</evidence>
<evidence type="ECO:0000256" key="6">
    <source>
        <dbReference type="ARBA" id="ARBA00022932"/>
    </source>
</evidence>
<evidence type="ECO:0000313" key="10">
    <source>
        <dbReference type="EMBL" id="KAK8853575.1"/>
    </source>
</evidence>
<feature type="domain" description="DNA-directed DNA polymerase family B mitochondria/virus" evidence="9">
    <location>
        <begin position="531"/>
        <end position="1000"/>
    </location>
</feature>
<dbReference type="PANTHER" id="PTHR48144">
    <property type="entry name" value="DNA-DIRECTED DNA POLYMERASE"/>
    <property type="match status" value="1"/>
</dbReference>
<dbReference type="InterPro" id="IPR036397">
    <property type="entry name" value="RNaseH_sf"/>
</dbReference>
<keyword evidence="11" id="KW-1185">Reference proteome</keyword>
<evidence type="ECO:0000256" key="8">
    <source>
        <dbReference type="ARBA" id="ARBA00049244"/>
    </source>
</evidence>
<proteinExistence type="inferred from homology"/>
<evidence type="ECO:0000256" key="3">
    <source>
        <dbReference type="ARBA" id="ARBA00022679"/>
    </source>
</evidence>
<keyword evidence="5" id="KW-0235">DNA replication</keyword>
<keyword evidence="3" id="KW-0808">Transferase</keyword>
<dbReference type="SUPFAM" id="SSF53098">
    <property type="entry name" value="Ribonuclease H-like"/>
    <property type="match status" value="1"/>
</dbReference>
<reference evidence="10 11" key="1">
    <citation type="submission" date="2024-04" db="EMBL/GenBank/DDBJ databases">
        <title>Tritrichomonas musculus Genome.</title>
        <authorList>
            <person name="Alves-Ferreira E."/>
            <person name="Grigg M."/>
            <person name="Lorenzi H."/>
            <person name="Galac M."/>
        </authorList>
    </citation>
    <scope>NUCLEOTIDE SEQUENCE [LARGE SCALE GENOMIC DNA]</scope>
    <source>
        <strain evidence="10 11">EAF2021</strain>
    </source>
</reference>
<comment type="similarity">
    <text evidence="1">Belongs to the DNA polymerase type-B family.</text>
</comment>
<evidence type="ECO:0000259" key="9">
    <source>
        <dbReference type="Pfam" id="PF03175"/>
    </source>
</evidence>
<dbReference type="Gene3D" id="3.30.420.10">
    <property type="entry name" value="Ribonuclease H-like superfamily/Ribonuclease H"/>
    <property type="match status" value="1"/>
</dbReference>
<organism evidence="10 11">
    <name type="scientific">Tritrichomonas musculus</name>
    <dbReference type="NCBI Taxonomy" id="1915356"/>
    <lineage>
        <taxon>Eukaryota</taxon>
        <taxon>Metamonada</taxon>
        <taxon>Parabasalia</taxon>
        <taxon>Tritrichomonadida</taxon>
        <taxon>Tritrichomonadidae</taxon>
        <taxon>Tritrichomonas</taxon>
    </lineage>
</organism>
<dbReference type="EMBL" id="JAPFFF010000022">
    <property type="protein sequence ID" value="KAK8853575.1"/>
    <property type="molecule type" value="Genomic_DNA"/>
</dbReference>
<evidence type="ECO:0000313" key="11">
    <source>
        <dbReference type="Proteomes" id="UP001470230"/>
    </source>
</evidence>
<dbReference type="PANTHER" id="PTHR48144:SF2">
    <property type="entry name" value="DNA-DIRECTED DNA POLYMERASE"/>
    <property type="match status" value="1"/>
</dbReference>
<comment type="caution">
    <text evidence="10">The sequence shown here is derived from an EMBL/GenBank/DDBJ whole genome shotgun (WGS) entry which is preliminary data.</text>
</comment>
<dbReference type="Proteomes" id="UP001470230">
    <property type="component" value="Unassembled WGS sequence"/>
</dbReference>
<dbReference type="SUPFAM" id="SSF56672">
    <property type="entry name" value="DNA/RNA polymerases"/>
    <property type="match status" value="1"/>
</dbReference>
<evidence type="ECO:0000256" key="1">
    <source>
        <dbReference type="ARBA" id="ARBA00005755"/>
    </source>
</evidence>